<sequence>MTEIIPAIMPKQFNDIKEALADVEGLVRAVQIDVMDGEFVPSKSWPFIHGDAIQELPQNTDIFYEIDLMVEHPEVLAGDFIEAGAQRIILHIESLQEPQGQIAAIKEKGAREVVVALNTDTPNETLEDVLEYADGVQFMGIARIGYQGQQFDERVIDKITSFKEMHPDVTISVDGGVSIRTAPLLIEAGASRLAVGSALWQSENIKEALATLQSLYYGTH</sequence>
<dbReference type="PANTHER" id="PTHR11749">
    <property type="entry name" value="RIBULOSE-5-PHOSPHATE-3-EPIMERASE"/>
    <property type="match status" value="1"/>
</dbReference>
<dbReference type="InterPro" id="IPR011060">
    <property type="entry name" value="RibuloseP-bd_barrel"/>
</dbReference>
<accession>A0A2M6WF61</accession>
<dbReference type="GO" id="GO:0046872">
    <property type="term" value="F:metal ion binding"/>
    <property type="evidence" value="ECO:0007669"/>
    <property type="project" value="UniProtKB-KW"/>
</dbReference>
<dbReference type="InterPro" id="IPR013785">
    <property type="entry name" value="Aldolase_TIM"/>
</dbReference>
<dbReference type="GO" id="GO:0005975">
    <property type="term" value="P:carbohydrate metabolic process"/>
    <property type="evidence" value="ECO:0007669"/>
    <property type="project" value="InterPro"/>
</dbReference>
<keyword evidence="2" id="KW-0413">Isomerase</keyword>
<dbReference type="InterPro" id="IPR000056">
    <property type="entry name" value="Ribul_P_3_epim-like"/>
</dbReference>
<comment type="caution">
    <text evidence="3">The sequence shown here is derived from an EMBL/GenBank/DDBJ whole genome shotgun (WGS) entry which is preliminary data.</text>
</comment>
<dbReference type="Pfam" id="PF00834">
    <property type="entry name" value="Ribul_P_3_epim"/>
    <property type="match status" value="1"/>
</dbReference>
<evidence type="ECO:0008006" key="5">
    <source>
        <dbReference type="Google" id="ProtNLM"/>
    </source>
</evidence>
<evidence type="ECO:0000256" key="1">
    <source>
        <dbReference type="ARBA" id="ARBA00022723"/>
    </source>
</evidence>
<keyword evidence="1" id="KW-0479">Metal-binding</keyword>
<organism evidence="3 4">
    <name type="scientific">Candidatus Kaiserbacteria bacterium CG10_big_fil_rev_8_21_14_0_10_49_17</name>
    <dbReference type="NCBI Taxonomy" id="1974609"/>
    <lineage>
        <taxon>Bacteria</taxon>
        <taxon>Candidatus Kaiseribacteriota</taxon>
    </lineage>
</organism>
<reference evidence="4" key="1">
    <citation type="submission" date="2017-09" db="EMBL/GenBank/DDBJ databases">
        <title>Depth-based differentiation of microbial function through sediment-hosted aquifers and enrichment of novel symbionts in the deep terrestrial subsurface.</title>
        <authorList>
            <person name="Probst A.J."/>
            <person name="Ladd B."/>
            <person name="Jarett J.K."/>
            <person name="Geller-Mcgrath D.E."/>
            <person name="Sieber C.M.K."/>
            <person name="Emerson J.B."/>
            <person name="Anantharaman K."/>
            <person name="Thomas B.C."/>
            <person name="Malmstrom R."/>
            <person name="Stieglmeier M."/>
            <person name="Klingl A."/>
            <person name="Woyke T."/>
            <person name="Ryan C.M."/>
            <person name="Banfield J.F."/>
        </authorList>
    </citation>
    <scope>NUCLEOTIDE SEQUENCE [LARGE SCALE GENOMIC DNA]</scope>
</reference>
<dbReference type="EMBL" id="PFBJ01000004">
    <property type="protein sequence ID" value="PIT91374.1"/>
    <property type="molecule type" value="Genomic_DNA"/>
</dbReference>
<name>A0A2M6WF61_9BACT</name>
<dbReference type="Proteomes" id="UP000228809">
    <property type="component" value="Unassembled WGS sequence"/>
</dbReference>
<evidence type="ECO:0000313" key="4">
    <source>
        <dbReference type="Proteomes" id="UP000228809"/>
    </source>
</evidence>
<dbReference type="GO" id="GO:0016857">
    <property type="term" value="F:racemase and epimerase activity, acting on carbohydrates and derivatives"/>
    <property type="evidence" value="ECO:0007669"/>
    <property type="project" value="InterPro"/>
</dbReference>
<gene>
    <name evidence="3" type="ORF">COU17_01100</name>
</gene>
<proteinExistence type="predicted"/>
<dbReference type="AlphaFoldDB" id="A0A2M6WF61"/>
<protein>
    <recommendedName>
        <fullName evidence="5">Ribulose-phosphate 3-epimerase</fullName>
    </recommendedName>
</protein>
<evidence type="ECO:0000313" key="3">
    <source>
        <dbReference type="EMBL" id="PIT91374.1"/>
    </source>
</evidence>
<dbReference type="Gene3D" id="3.20.20.70">
    <property type="entry name" value="Aldolase class I"/>
    <property type="match status" value="1"/>
</dbReference>
<dbReference type="SUPFAM" id="SSF51366">
    <property type="entry name" value="Ribulose-phoshate binding barrel"/>
    <property type="match status" value="1"/>
</dbReference>
<evidence type="ECO:0000256" key="2">
    <source>
        <dbReference type="ARBA" id="ARBA00023235"/>
    </source>
</evidence>